<protein>
    <submittedName>
        <fullName evidence="2">Uncharacterized protein</fullName>
    </submittedName>
</protein>
<proteinExistence type="predicted"/>
<keyword evidence="1" id="KW-0472">Membrane</keyword>
<evidence type="ECO:0000313" key="2">
    <source>
        <dbReference type="EMBL" id="MBL3656281.1"/>
    </source>
</evidence>
<name>A0A937F770_9BACT</name>
<reference evidence="2" key="1">
    <citation type="submission" date="2021-01" db="EMBL/GenBank/DDBJ databases">
        <title>Fulvivirga kasyanovii gen. nov., sp nov., a novel member of the phylum Bacteroidetes isolated from seawater in a mussel farm.</title>
        <authorList>
            <person name="Zhao L.-H."/>
            <person name="Wang Z.-J."/>
        </authorList>
    </citation>
    <scope>NUCLEOTIDE SEQUENCE</scope>
    <source>
        <strain evidence="2">2943</strain>
    </source>
</reference>
<dbReference type="EMBL" id="JAESIY010000004">
    <property type="protein sequence ID" value="MBL3656281.1"/>
    <property type="molecule type" value="Genomic_DNA"/>
</dbReference>
<feature type="transmembrane region" description="Helical" evidence="1">
    <location>
        <begin position="80"/>
        <end position="104"/>
    </location>
</feature>
<keyword evidence="1" id="KW-1133">Transmembrane helix</keyword>
<accession>A0A937F770</accession>
<dbReference type="Proteomes" id="UP000659388">
    <property type="component" value="Unassembled WGS sequence"/>
</dbReference>
<sequence>MVDYKNWWFSIKIFYREFNIYNLIFTIVSVYLLYIDPVHSIKYIFWLKVVGYAAITIYFTSYKKERLYFFYNLGINRKRLFIPAIIIDIVTLIIILMLANYFIYG</sequence>
<feature type="transmembrane region" description="Helical" evidence="1">
    <location>
        <begin position="18"/>
        <end position="35"/>
    </location>
</feature>
<keyword evidence="3" id="KW-1185">Reference proteome</keyword>
<dbReference type="AlphaFoldDB" id="A0A937F770"/>
<dbReference type="RefSeq" id="WP_202244070.1">
    <property type="nucleotide sequence ID" value="NZ_JAESIY010000004.1"/>
</dbReference>
<gene>
    <name evidence="2" type="ORF">JL102_09080</name>
</gene>
<keyword evidence="1" id="KW-0812">Transmembrane</keyword>
<comment type="caution">
    <text evidence="2">The sequence shown here is derived from an EMBL/GenBank/DDBJ whole genome shotgun (WGS) entry which is preliminary data.</text>
</comment>
<feature type="transmembrane region" description="Helical" evidence="1">
    <location>
        <begin position="41"/>
        <end position="59"/>
    </location>
</feature>
<organism evidence="2 3">
    <name type="scientific">Fulvivirga sediminis</name>
    <dbReference type="NCBI Taxonomy" id="2803949"/>
    <lineage>
        <taxon>Bacteria</taxon>
        <taxon>Pseudomonadati</taxon>
        <taxon>Bacteroidota</taxon>
        <taxon>Cytophagia</taxon>
        <taxon>Cytophagales</taxon>
        <taxon>Fulvivirgaceae</taxon>
        <taxon>Fulvivirga</taxon>
    </lineage>
</organism>
<evidence type="ECO:0000256" key="1">
    <source>
        <dbReference type="SAM" id="Phobius"/>
    </source>
</evidence>
<evidence type="ECO:0000313" key="3">
    <source>
        <dbReference type="Proteomes" id="UP000659388"/>
    </source>
</evidence>